<protein>
    <recommendedName>
        <fullName evidence="3">Ferritin</fullName>
    </recommendedName>
</protein>
<reference evidence="1 2" key="1">
    <citation type="submission" date="2015-03" db="EMBL/GenBank/DDBJ databases">
        <title>Genome sequence of Variovorax paradoxus TBEA6.</title>
        <authorList>
            <person name="Poehlein A."/>
            <person name="Schuldes J."/>
            <person name="Wuebbeler J.H."/>
            <person name="Hiessl S."/>
            <person name="Steinbuechel A."/>
            <person name="Daniel R."/>
        </authorList>
    </citation>
    <scope>NUCLEOTIDE SEQUENCE [LARGE SCALE GENOMIC DNA]</scope>
    <source>
        <strain evidence="1 2">TBEA6</strain>
    </source>
</reference>
<keyword evidence="2" id="KW-1185">Reference proteome</keyword>
<evidence type="ECO:0000313" key="1">
    <source>
        <dbReference type="EMBL" id="KLN54666.1"/>
    </source>
</evidence>
<evidence type="ECO:0000313" key="2">
    <source>
        <dbReference type="Proteomes" id="UP000035170"/>
    </source>
</evidence>
<gene>
    <name evidence="1" type="ORF">VPARA_43080</name>
</gene>
<name>A0A0H2LY32_VARPD</name>
<accession>A0A0H2LY32</accession>
<dbReference type="GO" id="GO:0016491">
    <property type="term" value="F:oxidoreductase activity"/>
    <property type="evidence" value="ECO:0007669"/>
    <property type="project" value="InterPro"/>
</dbReference>
<evidence type="ECO:0008006" key="3">
    <source>
        <dbReference type="Google" id="ProtNLM"/>
    </source>
</evidence>
<dbReference type="SUPFAM" id="SSF47240">
    <property type="entry name" value="Ferritin-like"/>
    <property type="match status" value="1"/>
</dbReference>
<dbReference type="PATRIC" id="fig|34073.19.peg.4410"/>
<dbReference type="EMBL" id="JZWI01000022">
    <property type="protein sequence ID" value="KLN54666.1"/>
    <property type="molecule type" value="Genomic_DNA"/>
</dbReference>
<proteinExistence type="predicted"/>
<dbReference type="Gene3D" id="1.10.620.20">
    <property type="entry name" value="Ribonucleotide Reductase, subunit A"/>
    <property type="match status" value="1"/>
</dbReference>
<sequence length="302" mass="35417">MGAPNGPTKIDGLRKTLMLYPELFRQLESVRWDMDKDIPWQSFDASLLSEEQAQTIKMNAITEWAALPATEMFLRDNRHDSDFSAFMSIWFFEEQKHSLVLMEYLKRFSPQHAPTEQELHEVRFDFDPAPPLETLMLHFCGEIRLNHWYRRAAQWHTEPVIKHIYTTLSQDEARHGGAYLRYMRRAMEKFGDEARAAFTKVGVLMASARRTAQALHPTNLHVNKSLFPNDTIQSRMPDPDWLEHWLDKQIKFDAVWESKVGERILHNLSLLMNRSFKTVQELNRYRKELAATLGPKPEYQGA</sequence>
<dbReference type="InterPro" id="IPR012348">
    <property type="entry name" value="RNR-like"/>
</dbReference>
<organism evidence="1 2">
    <name type="scientific">Variovorax paradoxus</name>
    <dbReference type="NCBI Taxonomy" id="34073"/>
    <lineage>
        <taxon>Bacteria</taxon>
        <taxon>Pseudomonadati</taxon>
        <taxon>Pseudomonadota</taxon>
        <taxon>Betaproteobacteria</taxon>
        <taxon>Burkholderiales</taxon>
        <taxon>Comamonadaceae</taxon>
        <taxon>Variovorax</taxon>
    </lineage>
</organism>
<dbReference type="Proteomes" id="UP000035170">
    <property type="component" value="Unassembled WGS sequence"/>
</dbReference>
<comment type="caution">
    <text evidence="1">The sequence shown here is derived from an EMBL/GenBank/DDBJ whole genome shotgun (WGS) entry which is preliminary data.</text>
</comment>
<dbReference type="AlphaFoldDB" id="A0A0H2LY32"/>
<dbReference type="InterPro" id="IPR009078">
    <property type="entry name" value="Ferritin-like_SF"/>
</dbReference>